<sequence>MERTVFTGGLVFDGSGAEPVPGEVVVDGERVVEVRPGRSEEHPGARVIRVDGCTVMPGLVESHAHLTFPSAVGHIDPSFNPPVDVGFFQNVRGMETELARAERNAGILLDAGFTSAYSAGSLLPMPTEVVLRDRIRAGQVRGPRLLAASAERDNHPVRPGGHVVADWQGPDSCRAYVREHAEQGYDSVKFLLSNDDVFTPGGSQMTQYTWEEARAAGEQARESGVWLNCHAQSAESVKLAVRAGFRSIYHCTYADDEALDLLESVKDDVFVSPAPGIIYANVHEGEEYGIDRATAERMGSVAALEGMAAIYPEIRKRGIRALPGGDYGFPNNPIGRNARDLQLFVEVLGYGPVEVLTAATRHGGELMGMGDELGLLAPGYLADLLVVRGNPAEDVRLLQDPDNLLWIVQDGRAHKQPQAAHPHAAA</sequence>
<dbReference type="InterPro" id="IPR011059">
    <property type="entry name" value="Metal-dep_hydrolase_composite"/>
</dbReference>
<dbReference type="PANTHER" id="PTHR43135:SF3">
    <property type="entry name" value="ALPHA-D-RIBOSE 1-METHYLPHOSPHONATE 5-TRIPHOSPHATE DIPHOSPHATASE"/>
    <property type="match status" value="1"/>
</dbReference>
<evidence type="ECO:0000259" key="1">
    <source>
        <dbReference type="Pfam" id="PF01979"/>
    </source>
</evidence>
<keyword evidence="3" id="KW-1185">Reference proteome</keyword>
<dbReference type="EMBL" id="JBHTGP010000013">
    <property type="protein sequence ID" value="MFD0688009.1"/>
    <property type="molecule type" value="Genomic_DNA"/>
</dbReference>
<evidence type="ECO:0000313" key="3">
    <source>
        <dbReference type="Proteomes" id="UP001597063"/>
    </source>
</evidence>
<dbReference type="Pfam" id="PF01979">
    <property type="entry name" value="Amidohydro_1"/>
    <property type="match status" value="1"/>
</dbReference>
<dbReference type="Gene3D" id="3.20.20.140">
    <property type="entry name" value="Metal-dependent hydrolases"/>
    <property type="match status" value="1"/>
</dbReference>
<dbReference type="Proteomes" id="UP001597063">
    <property type="component" value="Unassembled WGS sequence"/>
</dbReference>
<evidence type="ECO:0000313" key="2">
    <source>
        <dbReference type="EMBL" id="MFD0688009.1"/>
    </source>
</evidence>
<dbReference type="InterPro" id="IPR006680">
    <property type="entry name" value="Amidohydro-rel"/>
</dbReference>
<reference evidence="3" key="1">
    <citation type="journal article" date="2019" name="Int. J. Syst. Evol. Microbiol.">
        <title>The Global Catalogue of Microorganisms (GCM) 10K type strain sequencing project: providing services to taxonomists for standard genome sequencing and annotation.</title>
        <authorList>
            <consortium name="The Broad Institute Genomics Platform"/>
            <consortium name="The Broad Institute Genome Sequencing Center for Infectious Disease"/>
            <person name="Wu L."/>
            <person name="Ma J."/>
        </authorList>
    </citation>
    <scope>NUCLEOTIDE SEQUENCE [LARGE SCALE GENOMIC DNA]</scope>
    <source>
        <strain evidence="3">JCM 9371</strain>
    </source>
</reference>
<dbReference type="SUPFAM" id="SSF51556">
    <property type="entry name" value="Metallo-dependent hydrolases"/>
    <property type="match status" value="1"/>
</dbReference>
<gene>
    <name evidence="2" type="ORF">ACFQZM_26185</name>
</gene>
<proteinExistence type="predicted"/>
<organism evidence="2 3">
    <name type="scientific">Actinomadura fibrosa</name>
    <dbReference type="NCBI Taxonomy" id="111802"/>
    <lineage>
        <taxon>Bacteria</taxon>
        <taxon>Bacillati</taxon>
        <taxon>Actinomycetota</taxon>
        <taxon>Actinomycetes</taxon>
        <taxon>Streptosporangiales</taxon>
        <taxon>Thermomonosporaceae</taxon>
        <taxon>Actinomadura</taxon>
    </lineage>
</organism>
<name>A0ABW2XQU9_9ACTN</name>
<dbReference type="SUPFAM" id="SSF51338">
    <property type="entry name" value="Composite domain of metallo-dependent hydrolases"/>
    <property type="match status" value="1"/>
</dbReference>
<dbReference type="PANTHER" id="PTHR43135">
    <property type="entry name" value="ALPHA-D-RIBOSE 1-METHYLPHOSPHONATE 5-TRIPHOSPHATE DIPHOSPHATASE"/>
    <property type="match status" value="1"/>
</dbReference>
<dbReference type="RefSeq" id="WP_131756355.1">
    <property type="nucleotide sequence ID" value="NZ_CAACUY010000015.1"/>
</dbReference>
<dbReference type="Gene3D" id="2.30.40.10">
    <property type="entry name" value="Urease, subunit C, domain 1"/>
    <property type="match status" value="1"/>
</dbReference>
<comment type="caution">
    <text evidence="2">The sequence shown here is derived from an EMBL/GenBank/DDBJ whole genome shotgun (WGS) entry which is preliminary data.</text>
</comment>
<dbReference type="InterPro" id="IPR051781">
    <property type="entry name" value="Metallo-dep_Hydrolase"/>
</dbReference>
<accession>A0ABW2XQU9</accession>
<feature type="domain" description="Amidohydrolase-related" evidence="1">
    <location>
        <begin position="54"/>
        <end position="404"/>
    </location>
</feature>
<protein>
    <submittedName>
        <fullName evidence="2">Amidohydrolase family protein</fullName>
    </submittedName>
</protein>
<dbReference type="InterPro" id="IPR032466">
    <property type="entry name" value="Metal_Hydrolase"/>
</dbReference>